<organism evidence="2 3">
    <name type="scientific">Tectimicrobiota bacterium</name>
    <dbReference type="NCBI Taxonomy" id="2528274"/>
    <lineage>
        <taxon>Bacteria</taxon>
        <taxon>Pseudomonadati</taxon>
        <taxon>Nitrospinota/Tectimicrobiota group</taxon>
        <taxon>Candidatus Tectimicrobiota</taxon>
    </lineage>
</organism>
<dbReference type="EMBL" id="JACQRX010000225">
    <property type="protein sequence ID" value="MBI4251843.1"/>
    <property type="molecule type" value="Genomic_DNA"/>
</dbReference>
<dbReference type="Proteomes" id="UP000752292">
    <property type="component" value="Unassembled WGS sequence"/>
</dbReference>
<accession>A0A933E988</accession>
<evidence type="ECO:0000259" key="1">
    <source>
        <dbReference type="Pfam" id="PF03886"/>
    </source>
</evidence>
<evidence type="ECO:0000313" key="3">
    <source>
        <dbReference type="Proteomes" id="UP000752292"/>
    </source>
</evidence>
<dbReference type="Pfam" id="PF03886">
    <property type="entry name" value="ABC_trans_aux"/>
    <property type="match status" value="1"/>
</dbReference>
<reference evidence="2" key="1">
    <citation type="submission" date="2020-07" db="EMBL/GenBank/DDBJ databases">
        <title>Huge and variable diversity of episymbiotic CPR bacteria and DPANN archaea in groundwater ecosystems.</title>
        <authorList>
            <person name="He C.Y."/>
            <person name="Keren R."/>
            <person name="Whittaker M."/>
            <person name="Farag I.F."/>
            <person name="Doudna J."/>
            <person name="Cate J.H.D."/>
            <person name="Banfield J.F."/>
        </authorList>
    </citation>
    <scope>NUCLEOTIDE SEQUENCE</scope>
    <source>
        <strain evidence="2">NC_groundwater_1370_Ag_S-0.2um_69_93</strain>
    </source>
</reference>
<evidence type="ECO:0000313" key="2">
    <source>
        <dbReference type="EMBL" id="MBI4251843.1"/>
    </source>
</evidence>
<dbReference type="SUPFAM" id="SSF159594">
    <property type="entry name" value="XCC0632-like"/>
    <property type="match status" value="1"/>
</dbReference>
<gene>
    <name evidence="2" type="ORF">HY618_05225</name>
</gene>
<comment type="caution">
    <text evidence="2">The sequence shown here is derived from an EMBL/GenBank/DDBJ whole genome shotgun (WGS) entry which is preliminary data.</text>
</comment>
<dbReference type="Gene3D" id="3.40.50.10610">
    <property type="entry name" value="ABC-type transport auxiliary lipoprotein component"/>
    <property type="match status" value="1"/>
</dbReference>
<feature type="domain" description="ABC-type transport auxiliary lipoprotein component" evidence="1">
    <location>
        <begin position="10"/>
        <end position="161"/>
    </location>
</feature>
<proteinExistence type="predicted"/>
<name>A0A933E988_UNCTE</name>
<dbReference type="InterPro" id="IPR005586">
    <property type="entry name" value="ABC_trans_aux"/>
</dbReference>
<dbReference type="AlphaFoldDB" id="A0A933E988"/>
<protein>
    <submittedName>
        <fullName evidence="2">Membrane integrity-associated transporter subunit PqiC</fullName>
    </submittedName>
</protein>
<feature type="non-terminal residue" evidence="2">
    <location>
        <position position="1"/>
    </location>
</feature>
<sequence>RFFVIDYHVPAAPQAGQVLPVTVGVESFRSDAVYRTDRMVYRKVPYRVDFYPYERWGARPDEFVTDRLLDHLEASRRFREVVRASGGAAPDYLVRGRVKRFEEVGSANGKFSALAQVEIFLVERRSGKVLLQRQLSHSAEAKSQPPQGFVEAMAESLRSLLSEATAQIAETIARHNGGARP</sequence>